<evidence type="ECO:0000256" key="1">
    <source>
        <dbReference type="ARBA" id="ARBA00005791"/>
    </source>
</evidence>
<reference evidence="8" key="1">
    <citation type="submission" date="2018-06" db="EMBL/GenBank/DDBJ databases">
        <authorList>
            <person name="Zhirakovskaya E."/>
        </authorList>
    </citation>
    <scope>NUCLEOTIDE SEQUENCE</scope>
</reference>
<evidence type="ECO:0000259" key="7">
    <source>
        <dbReference type="Pfam" id="PF13462"/>
    </source>
</evidence>
<evidence type="ECO:0000256" key="5">
    <source>
        <dbReference type="ARBA" id="ARBA00023284"/>
    </source>
</evidence>
<dbReference type="GO" id="GO:0016491">
    <property type="term" value="F:oxidoreductase activity"/>
    <property type="evidence" value="ECO:0007669"/>
    <property type="project" value="UniProtKB-KW"/>
</dbReference>
<evidence type="ECO:0000313" key="8">
    <source>
        <dbReference type="EMBL" id="VAX35116.1"/>
    </source>
</evidence>
<gene>
    <name evidence="8" type="ORF">MNBD_UNCLBAC01-2109</name>
</gene>
<dbReference type="EMBL" id="UOGJ01000030">
    <property type="protein sequence ID" value="VAX35116.1"/>
    <property type="molecule type" value="Genomic_DNA"/>
</dbReference>
<proteinExistence type="inferred from homology"/>
<feature type="transmembrane region" description="Helical" evidence="6">
    <location>
        <begin position="7"/>
        <end position="27"/>
    </location>
</feature>
<protein>
    <recommendedName>
        <fullName evidence="7">Thioredoxin-like fold domain-containing protein</fullName>
    </recommendedName>
</protein>
<evidence type="ECO:0000256" key="4">
    <source>
        <dbReference type="ARBA" id="ARBA00023157"/>
    </source>
</evidence>
<accession>A0A3B1CWU8</accession>
<evidence type="ECO:0000256" key="2">
    <source>
        <dbReference type="ARBA" id="ARBA00022729"/>
    </source>
</evidence>
<evidence type="ECO:0000256" key="6">
    <source>
        <dbReference type="SAM" id="Phobius"/>
    </source>
</evidence>
<keyword evidence="6" id="KW-0472">Membrane</keyword>
<dbReference type="InterPro" id="IPR036249">
    <property type="entry name" value="Thioredoxin-like_sf"/>
</dbReference>
<dbReference type="SUPFAM" id="SSF52833">
    <property type="entry name" value="Thioredoxin-like"/>
    <property type="match status" value="1"/>
</dbReference>
<dbReference type="Pfam" id="PF13462">
    <property type="entry name" value="Thioredoxin_4"/>
    <property type="match status" value="1"/>
</dbReference>
<dbReference type="PANTHER" id="PTHR13887:SF14">
    <property type="entry name" value="DISULFIDE BOND FORMATION PROTEIN D"/>
    <property type="match status" value="1"/>
</dbReference>
<comment type="similarity">
    <text evidence="1">Belongs to the thioredoxin family. DsbA subfamily.</text>
</comment>
<keyword evidence="5" id="KW-0676">Redox-active center</keyword>
<sequence length="205" mass="23493">MKSSKKNATIFIVIFVIAAVFGVKFFLSSKRNNQSSIIEARVKGDKKAPLQIVEFIDFQCPACAMGAKYLKEFMKENPSVVHLEMKYFPLKSKAYGVLSAQYVECASKQGKFWSFHDYLVDRQAQWRKLTDAKPAFELMAEELQLDKAQLDKCLVDEKTTEIIFKDKKEGQDLGIRSTPTYFVNGEMVVGPKNLKEKLEHYIKNN</sequence>
<dbReference type="Gene3D" id="3.40.30.10">
    <property type="entry name" value="Glutaredoxin"/>
    <property type="match status" value="1"/>
</dbReference>
<feature type="domain" description="Thioredoxin-like fold" evidence="7">
    <location>
        <begin position="41"/>
        <end position="202"/>
    </location>
</feature>
<keyword evidence="2" id="KW-0732">Signal</keyword>
<keyword evidence="6" id="KW-1133">Transmembrane helix</keyword>
<keyword evidence="3" id="KW-0560">Oxidoreductase</keyword>
<evidence type="ECO:0000256" key="3">
    <source>
        <dbReference type="ARBA" id="ARBA00023002"/>
    </source>
</evidence>
<keyword evidence="6" id="KW-0812">Transmembrane</keyword>
<organism evidence="8">
    <name type="scientific">hydrothermal vent metagenome</name>
    <dbReference type="NCBI Taxonomy" id="652676"/>
    <lineage>
        <taxon>unclassified sequences</taxon>
        <taxon>metagenomes</taxon>
        <taxon>ecological metagenomes</taxon>
    </lineage>
</organism>
<dbReference type="PANTHER" id="PTHR13887">
    <property type="entry name" value="GLUTATHIONE S-TRANSFERASE KAPPA"/>
    <property type="match status" value="1"/>
</dbReference>
<dbReference type="InterPro" id="IPR012336">
    <property type="entry name" value="Thioredoxin-like_fold"/>
</dbReference>
<keyword evidence="4" id="KW-1015">Disulfide bond</keyword>
<dbReference type="AlphaFoldDB" id="A0A3B1CWU8"/>
<name>A0A3B1CWU8_9ZZZZ</name>